<accession>A0A0D6PJB6</accession>
<comment type="caution">
    <text evidence="7">The sequence shown here is derived from an EMBL/GenBank/DDBJ whole genome shotgun (WGS) entry which is preliminary data.</text>
</comment>
<dbReference type="Pfam" id="PF00069">
    <property type="entry name" value="Pkinase"/>
    <property type="match status" value="1"/>
</dbReference>
<dbReference type="Gene3D" id="3.30.200.20">
    <property type="entry name" value="Phosphorylase Kinase, domain 1"/>
    <property type="match status" value="1"/>
</dbReference>
<dbReference type="CDD" id="cd14014">
    <property type="entry name" value="STKc_PknB_like"/>
    <property type="match status" value="1"/>
</dbReference>
<protein>
    <submittedName>
        <fullName evidence="7">Protein serine/threonine phosphatase</fullName>
    </submittedName>
</protein>
<dbReference type="SMART" id="SM00220">
    <property type="entry name" value="S_TKc"/>
    <property type="match status" value="1"/>
</dbReference>
<name>A0A0D6PJB6_9PROT</name>
<organism evidence="7 8">
    <name type="scientific">Acidocella aminolytica 101 = DSM 11237</name>
    <dbReference type="NCBI Taxonomy" id="1120923"/>
    <lineage>
        <taxon>Bacteria</taxon>
        <taxon>Pseudomonadati</taxon>
        <taxon>Pseudomonadota</taxon>
        <taxon>Alphaproteobacteria</taxon>
        <taxon>Acetobacterales</taxon>
        <taxon>Acidocellaceae</taxon>
        <taxon>Acidocella</taxon>
    </lineage>
</organism>
<dbReference type="EMBL" id="BANC01000095">
    <property type="protein sequence ID" value="GAN81491.1"/>
    <property type="molecule type" value="Genomic_DNA"/>
</dbReference>
<keyword evidence="2" id="KW-0547">Nucleotide-binding</keyword>
<dbReference type="PROSITE" id="PS00108">
    <property type="entry name" value="PROTEIN_KINASE_ST"/>
    <property type="match status" value="1"/>
</dbReference>
<keyword evidence="5" id="KW-0472">Membrane</keyword>
<dbReference type="STRING" id="1120923.SAMN02746095_01910"/>
<dbReference type="PROSITE" id="PS50011">
    <property type="entry name" value="PROTEIN_KINASE_DOM"/>
    <property type="match status" value="1"/>
</dbReference>
<reference evidence="7 8" key="1">
    <citation type="submission" date="2012-11" db="EMBL/GenBank/DDBJ databases">
        <title>Whole genome sequence of Acidocella aminolytica 101 = DSM 11237.</title>
        <authorList>
            <person name="Azuma Y."/>
            <person name="Higashiura N."/>
            <person name="Hirakawa H."/>
            <person name="Matsushita K."/>
        </authorList>
    </citation>
    <scope>NUCLEOTIDE SEQUENCE [LARGE SCALE GENOMIC DNA]</scope>
    <source>
        <strain evidence="8">101 / DSM 11237</strain>
    </source>
</reference>
<keyword evidence="8" id="KW-1185">Reference proteome</keyword>
<dbReference type="InterPro" id="IPR011009">
    <property type="entry name" value="Kinase-like_dom_sf"/>
</dbReference>
<dbReference type="Proteomes" id="UP000032668">
    <property type="component" value="Unassembled WGS sequence"/>
</dbReference>
<keyword evidence="5" id="KW-0812">Transmembrane</keyword>
<evidence type="ECO:0000259" key="6">
    <source>
        <dbReference type="PROSITE" id="PS50011"/>
    </source>
</evidence>
<feature type="transmembrane region" description="Helical" evidence="5">
    <location>
        <begin position="540"/>
        <end position="559"/>
    </location>
</feature>
<dbReference type="SUPFAM" id="SSF81606">
    <property type="entry name" value="PP2C-like"/>
    <property type="match status" value="1"/>
</dbReference>
<dbReference type="OrthoDB" id="9801841at2"/>
<keyword evidence="3" id="KW-0418">Kinase</keyword>
<evidence type="ECO:0000256" key="4">
    <source>
        <dbReference type="ARBA" id="ARBA00022840"/>
    </source>
</evidence>
<dbReference type="Gene3D" id="1.10.510.10">
    <property type="entry name" value="Transferase(Phosphotransferase) domain 1"/>
    <property type="match status" value="1"/>
</dbReference>
<dbReference type="InterPro" id="IPR008271">
    <property type="entry name" value="Ser/Thr_kinase_AS"/>
</dbReference>
<dbReference type="PANTHER" id="PTHR43289">
    <property type="entry name" value="MITOGEN-ACTIVATED PROTEIN KINASE KINASE KINASE 20-RELATED"/>
    <property type="match status" value="1"/>
</dbReference>
<evidence type="ECO:0000313" key="7">
    <source>
        <dbReference type="EMBL" id="GAN81491.1"/>
    </source>
</evidence>
<evidence type="ECO:0000256" key="5">
    <source>
        <dbReference type="SAM" id="Phobius"/>
    </source>
</evidence>
<dbReference type="InterPro" id="IPR000719">
    <property type="entry name" value="Prot_kinase_dom"/>
</dbReference>
<dbReference type="GO" id="GO:0005524">
    <property type="term" value="F:ATP binding"/>
    <property type="evidence" value="ECO:0007669"/>
    <property type="project" value="UniProtKB-KW"/>
</dbReference>
<keyword evidence="4" id="KW-0067">ATP-binding</keyword>
<proteinExistence type="predicted"/>
<dbReference type="RefSeq" id="WP_048879874.1">
    <property type="nucleotide sequence ID" value="NZ_BANC01000095.1"/>
</dbReference>
<keyword evidence="1" id="KW-0808">Transferase</keyword>
<dbReference type="AlphaFoldDB" id="A0A0D6PJB6"/>
<evidence type="ECO:0000256" key="1">
    <source>
        <dbReference type="ARBA" id="ARBA00022679"/>
    </source>
</evidence>
<dbReference type="InterPro" id="IPR036457">
    <property type="entry name" value="PPM-type-like_dom_sf"/>
</dbReference>
<dbReference type="GO" id="GO:0004674">
    <property type="term" value="F:protein serine/threonine kinase activity"/>
    <property type="evidence" value="ECO:0007669"/>
    <property type="project" value="TreeGrafter"/>
</dbReference>
<dbReference type="SUPFAM" id="SSF56112">
    <property type="entry name" value="Protein kinase-like (PK-like)"/>
    <property type="match status" value="1"/>
</dbReference>
<evidence type="ECO:0000313" key="8">
    <source>
        <dbReference type="Proteomes" id="UP000032668"/>
    </source>
</evidence>
<sequence length="563" mass="60715">MADPAALGWQIDSEFAADGAEGAARNFYALYEGESFGAPDRGALAMIARAHAEQRSVQAGLRDAVQIAVHSFAEGYFGARRTFSPHKAAVTALSSLNRWLAGQRQGEAGWHLAPVSLSALLLRDRQVGLVQVGACQMIRLRGGGLSPLLSPHLRPLEAVPFMPTRALGLEAELALDISADEAEPGDVYLLIAGLAVTEGVYAALAPLSPRAAEPGLAGLVLAALASLPGLGKAVMVLRVQAVPETGVEETIQAALAALPIRPPPREGDVWDEFRIGEILFRGRYTMLRAARDLRTGQDVALKIPLPSMLQDEVFAAGFMREAWIGASVRSQSVVHYIDIPAERRNSLYLVMPLYHGETLEKRLNRAPSMSLPEGMGIALRLCEAVQDLAAIEIVHRDLKPDNVMLLETGEVRLLDLGLAFLPGIDAVSAARPGGTIRYMAPELLKGVPASARTEVYALAVTIYRMFSGGAFPYGQHEKCPLQRLRPDLPAWLGEALGKGLAARPEDRFADAGELARALQIGLAEGRDAPPMRKSFVLSRLQIWQGLTLLFAALFFLMLLRTMI</sequence>
<gene>
    <name evidence="7" type="ORF">Aam_097_016</name>
</gene>
<dbReference type="PANTHER" id="PTHR43289:SF6">
    <property type="entry name" value="SERINE_THREONINE-PROTEIN KINASE NEKL-3"/>
    <property type="match status" value="1"/>
</dbReference>
<keyword evidence="5" id="KW-1133">Transmembrane helix</keyword>
<evidence type="ECO:0000256" key="3">
    <source>
        <dbReference type="ARBA" id="ARBA00022777"/>
    </source>
</evidence>
<evidence type="ECO:0000256" key="2">
    <source>
        <dbReference type="ARBA" id="ARBA00022741"/>
    </source>
</evidence>
<feature type="domain" description="Protein kinase" evidence="6">
    <location>
        <begin position="273"/>
        <end position="522"/>
    </location>
</feature>